<comment type="caution">
    <text evidence="3">The sequence shown here is derived from an EMBL/GenBank/DDBJ whole genome shotgun (WGS) entry which is preliminary data.</text>
</comment>
<dbReference type="Proteomes" id="UP000320876">
    <property type="component" value="Unassembled WGS sequence"/>
</dbReference>
<dbReference type="Pfam" id="PF00196">
    <property type="entry name" value="GerE"/>
    <property type="match status" value="1"/>
</dbReference>
<accession>A0A542DS89</accession>
<reference evidence="3 4" key="1">
    <citation type="submission" date="2019-06" db="EMBL/GenBank/DDBJ databases">
        <title>Sequencing the genomes of 1000 actinobacteria strains.</title>
        <authorList>
            <person name="Klenk H.-P."/>
        </authorList>
    </citation>
    <scope>NUCLEOTIDE SEQUENCE [LARGE SCALE GENOMIC DNA]</scope>
    <source>
        <strain evidence="3 4">DSM 45679</strain>
    </source>
</reference>
<protein>
    <submittedName>
        <fullName evidence="3">Putative ATPase</fullName>
    </submittedName>
</protein>
<dbReference type="InterPro" id="IPR016032">
    <property type="entry name" value="Sig_transdc_resp-reg_C-effctor"/>
</dbReference>
<feature type="domain" description="HTH luxR-type" evidence="2">
    <location>
        <begin position="705"/>
        <end position="770"/>
    </location>
</feature>
<feature type="compositionally biased region" description="Basic and acidic residues" evidence="1">
    <location>
        <begin position="781"/>
        <end position="790"/>
    </location>
</feature>
<dbReference type="InterPro" id="IPR036388">
    <property type="entry name" value="WH-like_DNA-bd_sf"/>
</dbReference>
<evidence type="ECO:0000313" key="3">
    <source>
        <dbReference type="EMBL" id="TQJ05920.1"/>
    </source>
</evidence>
<dbReference type="EMBL" id="VFML01000001">
    <property type="protein sequence ID" value="TQJ05920.1"/>
    <property type="molecule type" value="Genomic_DNA"/>
</dbReference>
<dbReference type="Gene3D" id="3.40.50.300">
    <property type="entry name" value="P-loop containing nucleotide triphosphate hydrolases"/>
    <property type="match status" value="1"/>
</dbReference>
<dbReference type="GO" id="GO:0003677">
    <property type="term" value="F:DNA binding"/>
    <property type="evidence" value="ECO:0007669"/>
    <property type="project" value="InterPro"/>
</dbReference>
<dbReference type="GO" id="GO:0006355">
    <property type="term" value="P:regulation of DNA-templated transcription"/>
    <property type="evidence" value="ECO:0007669"/>
    <property type="project" value="InterPro"/>
</dbReference>
<dbReference type="Gene3D" id="1.25.40.10">
    <property type="entry name" value="Tetratricopeptide repeat domain"/>
    <property type="match status" value="1"/>
</dbReference>
<gene>
    <name evidence="3" type="ORF">FB471_5765</name>
</gene>
<dbReference type="InterPro" id="IPR027417">
    <property type="entry name" value="P-loop_NTPase"/>
</dbReference>
<organism evidence="3 4">
    <name type="scientific">Amycolatopsis cihanbeyliensis</name>
    <dbReference type="NCBI Taxonomy" id="1128664"/>
    <lineage>
        <taxon>Bacteria</taxon>
        <taxon>Bacillati</taxon>
        <taxon>Actinomycetota</taxon>
        <taxon>Actinomycetes</taxon>
        <taxon>Pseudonocardiales</taxon>
        <taxon>Pseudonocardiaceae</taxon>
        <taxon>Amycolatopsis</taxon>
    </lineage>
</organism>
<dbReference type="InterPro" id="IPR000792">
    <property type="entry name" value="Tscrpt_reg_LuxR_C"/>
</dbReference>
<keyword evidence="4" id="KW-1185">Reference proteome</keyword>
<evidence type="ECO:0000313" key="4">
    <source>
        <dbReference type="Proteomes" id="UP000320876"/>
    </source>
</evidence>
<dbReference type="PANTHER" id="PTHR47691:SF3">
    <property type="entry name" value="HTH-TYPE TRANSCRIPTIONAL REGULATOR RV0890C-RELATED"/>
    <property type="match status" value="1"/>
</dbReference>
<dbReference type="PROSITE" id="PS50043">
    <property type="entry name" value="HTH_LUXR_2"/>
    <property type="match status" value="1"/>
</dbReference>
<evidence type="ECO:0000256" key="1">
    <source>
        <dbReference type="SAM" id="MobiDB-lite"/>
    </source>
</evidence>
<dbReference type="SUPFAM" id="SSF46894">
    <property type="entry name" value="C-terminal effector domain of the bipartite response regulators"/>
    <property type="match status" value="1"/>
</dbReference>
<dbReference type="PRINTS" id="PR00364">
    <property type="entry name" value="DISEASERSIST"/>
</dbReference>
<dbReference type="InterPro" id="IPR011990">
    <property type="entry name" value="TPR-like_helical_dom_sf"/>
</dbReference>
<dbReference type="RefSeq" id="WP_170220962.1">
    <property type="nucleotide sequence ID" value="NZ_VFML01000001.1"/>
</dbReference>
<evidence type="ECO:0000259" key="2">
    <source>
        <dbReference type="PROSITE" id="PS50043"/>
    </source>
</evidence>
<sequence length="790" mass="85284">MSAPSIYAPTELVGRAVEFGSLRDELLGPGGRMITVTGPVGVGKSRLAAALFEHVSPEFEDGGCFLDLTDVDPLRPDGVLAAMITMAEAEAGTEAATAQERVVSYLRDKHFLLVLDGCEHLMEMLPSLLAALVTACPRLSTLVVSLEPLRVYGEALFRLTPLPVPDPRRCDDLAALQQVPAVLLFVQRTRAVRPGFTLTTENREAVARLSVLTDGLPLAIELAAAQMKLSSPQNLLATLDGDLARLSGTGSDTLSRHHCMRAAVAWSLKRLRNDEQMFLGSLALFPDQFDLDAAGGVARTGAAETHRFLEQLVDRNLLQTGECLDGDLTFSMFGLTRLYVLQWLRQTGDYERVLRGHADYFLDMAETAESALAGPGQARWLHRLESWHGAVEVALRFLTSAGDGARAVSLASALRLYWLGRGKATSGKHWLKEGLGTEGLPEHLAAKGEAVLGELMLWTGEQEAAVKCLTSARGRYQELGDPRGDATCLNRLGLAAYYHGDLAEAERVLDESVVAFQALDLTREHAMAMRDLADCHRASGNLKAAKEAAEAALADFLRQQDLRNVALTRYVLADVALDLADRDEAGRLYDMSLRELDELGDLSACAIGLEKSAILLTSSHGRITESWRRAARALGTASDLRATTGCVAPQPAQLAVDGAVAEARVRLGDHAIYECWAEGAALEPEAAIAEALTPAQSPQVARLRGLTADSPLTCRELEVAGLVAGGMTNREIGRRLGIAEWTAVNHIRKIMRKLDCTSRVQVASWMTKTGTGSAVAMPKQPDPRARQSPK</sequence>
<dbReference type="PRINTS" id="PR00038">
    <property type="entry name" value="HTHLUXR"/>
</dbReference>
<proteinExistence type="predicted"/>
<dbReference type="SMART" id="SM00421">
    <property type="entry name" value="HTH_LUXR"/>
    <property type="match status" value="1"/>
</dbReference>
<dbReference type="InterPro" id="IPR041664">
    <property type="entry name" value="AAA_16"/>
</dbReference>
<feature type="region of interest" description="Disordered" evidence="1">
    <location>
        <begin position="771"/>
        <end position="790"/>
    </location>
</feature>
<dbReference type="PANTHER" id="PTHR47691">
    <property type="entry name" value="REGULATOR-RELATED"/>
    <property type="match status" value="1"/>
</dbReference>
<name>A0A542DS89_AMYCI</name>
<dbReference type="CDD" id="cd06170">
    <property type="entry name" value="LuxR_C_like"/>
    <property type="match status" value="1"/>
</dbReference>
<dbReference type="SUPFAM" id="SSF48452">
    <property type="entry name" value="TPR-like"/>
    <property type="match status" value="1"/>
</dbReference>
<dbReference type="AlphaFoldDB" id="A0A542DS89"/>
<dbReference type="SUPFAM" id="SSF52540">
    <property type="entry name" value="P-loop containing nucleoside triphosphate hydrolases"/>
    <property type="match status" value="1"/>
</dbReference>
<dbReference type="Gene3D" id="1.10.10.10">
    <property type="entry name" value="Winged helix-like DNA-binding domain superfamily/Winged helix DNA-binding domain"/>
    <property type="match status" value="1"/>
</dbReference>
<dbReference type="Pfam" id="PF13191">
    <property type="entry name" value="AAA_16"/>
    <property type="match status" value="1"/>
</dbReference>